<gene>
    <name evidence="1" type="ORF">O9K51_10677</name>
</gene>
<keyword evidence="2" id="KW-1185">Reference proteome</keyword>
<evidence type="ECO:0000313" key="2">
    <source>
        <dbReference type="Proteomes" id="UP001163105"/>
    </source>
</evidence>
<proteinExistence type="predicted"/>
<evidence type="ECO:0000313" key="1">
    <source>
        <dbReference type="EMBL" id="KAJ6436713.1"/>
    </source>
</evidence>
<sequence>MTNLPAFQGFGSSSSEEERVQRALYLYDMADTRLVLEEFCTRLLQEVLAPWELQQVVAIQWYLGRARSYLRSLGEDVNNLPHFSCHDLESMHQFLCNPGHRGPPVPISQVVPEAVIALRSQEAVLGRVLDIAVHINKQKYWPPSHADHVSFSRDDEPSFRSWRKLEENNAEIQDSINFLRGFSHPELPTQGDEFCLWGFVFWDEDRWERLSPIGCRLQGQGIVWGWPDMDTLIAETLIFESLLSTIPGAGFQAAELAVGLGN</sequence>
<accession>A0AB34FCG3</accession>
<comment type="caution">
    <text evidence="1">The sequence shown here is derived from an EMBL/GenBank/DDBJ whole genome shotgun (WGS) entry which is preliminary data.</text>
</comment>
<reference evidence="1" key="1">
    <citation type="submission" date="2023-01" db="EMBL/GenBank/DDBJ databases">
        <title>The growth and conidiation of Purpureocillium lavendulum are regulated by nitrogen source and histone H3K14 acetylation.</title>
        <authorList>
            <person name="Tang P."/>
            <person name="Han J."/>
            <person name="Zhang C."/>
            <person name="Tang P."/>
            <person name="Qi F."/>
            <person name="Zhang K."/>
            <person name="Liang L."/>
        </authorList>
    </citation>
    <scope>NUCLEOTIDE SEQUENCE</scope>
    <source>
        <strain evidence="1">YMF1.00683</strain>
    </source>
</reference>
<dbReference type="AlphaFoldDB" id="A0AB34FCG3"/>
<protein>
    <submittedName>
        <fullName evidence="1">Methyl transferase</fullName>
    </submittedName>
</protein>
<dbReference type="Proteomes" id="UP001163105">
    <property type="component" value="Unassembled WGS sequence"/>
</dbReference>
<dbReference type="GO" id="GO:0016740">
    <property type="term" value="F:transferase activity"/>
    <property type="evidence" value="ECO:0007669"/>
    <property type="project" value="UniProtKB-KW"/>
</dbReference>
<keyword evidence="1" id="KW-0808">Transferase</keyword>
<organism evidence="1 2">
    <name type="scientific">Purpureocillium lavendulum</name>
    <dbReference type="NCBI Taxonomy" id="1247861"/>
    <lineage>
        <taxon>Eukaryota</taxon>
        <taxon>Fungi</taxon>
        <taxon>Dikarya</taxon>
        <taxon>Ascomycota</taxon>
        <taxon>Pezizomycotina</taxon>
        <taxon>Sordariomycetes</taxon>
        <taxon>Hypocreomycetidae</taxon>
        <taxon>Hypocreales</taxon>
        <taxon>Ophiocordycipitaceae</taxon>
        <taxon>Purpureocillium</taxon>
    </lineage>
</organism>
<dbReference type="EMBL" id="JAQHRD010000017">
    <property type="protein sequence ID" value="KAJ6436713.1"/>
    <property type="molecule type" value="Genomic_DNA"/>
</dbReference>
<name>A0AB34FCG3_9HYPO</name>